<dbReference type="InterPro" id="IPR013155">
    <property type="entry name" value="M/V/L/I-tRNA-synth_anticd-bd"/>
</dbReference>
<name>A0A8J7U7N4_9BACT</name>
<comment type="catalytic activity">
    <reaction evidence="10 12">
        <text>tRNA(Val) + L-valine + ATP = L-valyl-tRNA(Val) + AMP + diphosphate</text>
        <dbReference type="Rhea" id="RHEA:10704"/>
        <dbReference type="Rhea" id="RHEA-COMP:9672"/>
        <dbReference type="Rhea" id="RHEA-COMP:9708"/>
        <dbReference type="ChEBI" id="CHEBI:30616"/>
        <dbReference type="ChEBI" id="CHEBI:33019"/>
        <dbReference type="ChEBI" id="CHEBI:57762"/>
        <dbReference type="ChEBI" id="CHEBI:78442"/>
        <dbReference type="ChEBI" id="CHEBI:78537"/>
        <dbReference type="ChEBI" id="CHEBI:456215"/>
        <dbReference type="EC" id="6.1.1.9"/>
    </reaction>
</comment>
<keyword evidence="3 12" id="KW-0963">Cytoplasm</keyword>
<evidence type="ECO:0000256" key="2">
    <source>
        <dbReference type="ARBA" id="ARBA00011245"/>
    </source>
</evidence>
<dbReference type="AlphaFoldDB" id="A0A8J7U7N4"/>
<dbReference type="PANTHER" id="PTHR11946">
    <property type="entry name" value="VALYL-TRNA SYNTHETASES"/>
    <property type="match status" value="1"/>
</dbReference>
<dbReference type="InterPro" id="IPR002300">
    <property type="entry name" value="aa-tRNA-synth_Ia"/>
</dbReference>
<dbReference type="InterPro" id="IPR019499">
    <property type="entry name" value="Val-tRNA_synth_tRNA-bd"/>
</dbReference>
<proteinExistence type="inferred from homology"/>
<comment type="domain">
    <text evidence="12">ValRS has two distinct active sites: one for aminoacylation and one for editing. The misactivated threonine is translocated from the active site to the editing site.</text>
</comment>
<dbReference type="GO" id="GO:0005829">
    <property type="term" value="C:cytosol"/>
    <property type="evidence" value="ECO:0007669"/>
    <property type="project" value="TreeGrafter"/>
</dbReference>
<dbReference type="InterPro" id="IPR002303">
    <property type="entry name" value="Valyl-tRNA_ligase"/>
</dbReference>
<dbReference type="SUPFAM" id="SSF47323">
    <property type="entry name" value="Anticodon-binding domain of a subclass of class I aminoacyl-tRNA synthetases"/>
    <property type="match status" value="1"/>
</dbReference>
<keyword evidence="4 12" id="KW-0436">Ligase</keyword>
<feature type="domain" description="Aminoacyl-tRNA synthetase class Ia" evidence="13">
    <location>
        <begin position="15"/>
        <end position="562"/>
    </location>
</feature>
<evidence type="ECO:0000256" key="6">
    <source>
        <dbReference type="ARBA" id="ARBA00022840"/>
    </source>
</evidence>
<dbReference type="PANTHER" id="PTHR11946:SF93">
    <property type="entry name" value="VALINE--TRNA LIGASE, CHLOROPLASTIC_MITOCHONDRIAL 2"/>
    <property type="match status" value="1"/>
</dbReference>
<feature type="short sequence motif" description="'HIGH' region" evidence="12">
    <location>
        <begin position="43"/>
        <end position="53"/>
    </location>
</feature>
<dbReference type="FunFam" id="3.40.50.620:FF:000032">
    <property type="entry name" value="Valine--tRNA ligase"/>
    <property type="match status" value="1"/>
</dbReference>
<dbReference type="GO" id="GO:0006438">
    <property type="term" value="P:valyl-tRNA aminoacylation"/>
    <property type="evidence" value="ECO:0007669"/>
    <property type="project" value="UniProtKB-UniRule"/>
</dbReference>
<evidence type="ECO:0000256" key="10">
    <source>
        <dbReference type="ARBA" id="ARBA00047552"/>
    </source>
</evidence>
<dbReference type="Gene3D" id="3.90.740.10">
    <property type="entry name" value="Valyl/Leucyl/Isoleucyl-tRNA synthetase, editing domain"/>
    <property type="match status" value="1"/>
</dbReference>
<organism evidence="16 17">
    <name type="scientific">Acanthopleuribacter pedis</name>
    <dbReference type="NCBI Taxonomy" id="442870"/>
    <lineage>
        <taxon>Bacteria</taxon>
        <taxon>Pseudomonadati</taxon>
        <taxon>Acidobacteriota</taxon>
        <taxon>Holophagae</taxon>
        <taxon>Acanthopleuribacterales</taxon>
        <taxon>Acanthopleuribacteraceae</taxon>
        <taxon>Acanthopleuribacter</taxon>
    </lineage>
</organism>
<dbReference type="GO" id="GO:0005524">
    <property type="term" value="F:ATP binding"/>
    <property type="evidence" value="ECO:0007669"/>
    <property type="project" value="UniProtKB-UniRule"/>
</dbReference>
<dbReference type="SUPFAM" id="SSF52374">
    <property type="entry name" value="Nucleotidylyl transferase"/>
    <property type="match status" value="1"/>
</dbReference>
<dbReference type="FunFam" id="3.90.740.10:FF:000008">
    <property type="entry name" value="Valine--tRNA ligase, mitochondrial"/>
    <property type="match status" value="1"/>
</dbReference>
<evidence type="ECO:0000256" key="1">
    <source>
        <dbReference type="ARBA" id="ARBA00004496"/>
    </source>
</evidence>
<dbReference type="InterPro" id="IPR037118">
    <property type="entry name" value="Val-tRNA_synth_C_sf"/>
</dbReference>
<sequence length="883" mass="101711">MLEKHYDHEAIESRWYPEWENNKLFRAEVNSEKEPYTVVIPPPNVTGMLHMGHVLNNTIQDILIRHKKMDGYETCWVPGTDHAGIATQSKVEEGLRAKGIDPKLLPREEFLEHVWNWKENYGGIIIKQLRKLGCSCDWDRERFTMDDGLSRAVLQVFKHLYDKEWVYRGKYIVNWCPALQTALSDDEVERETRDSFLWHLKYPLSDGSDHLVVATTRPETMLGDTAVAVNPNDERYQHLIGKTLKLPLVDREIPIIAHRLVDAEFGTGCVKVTPAHSKEDFEMAQDADLPLLVVMDRRGIMNENVPEAFRGMDRFACRKAVVKAMDELGLLLKTEPHQVSVGLCYRTKDVIEPYLSEQWFIKMEPMAKRALKVVEDGEIKFHPERWVNTYRHWLENIRDWCISRQLKWGHRIPVWYCDSCGAETCSVDPATACGSCGSEEIRQDPDVMDTWASSWLWPFSVFGWPEKTEDLNYFYPTSTLVTAADIIFFWVARMVMSGTEVMDEVPFKDVYFNGIVRDEQGRKMSKTLGNSPDPLDIIKKYGADALRFSMVYNTPYGEDTRYSDKSCELGRGFCTKIWNANRFLQMTFEGVTADDQWGDHQPDMVARWMISRLNTTIGEITEDLAEFRLANAAVRIYNFFWGDFCDWYVEFLKPLQKEADEAQRAVLLGRTRAVIDQCLRLLHPFMPFVTEELWHHLDDRNAGKFLVNQAWPKADASLIQPDVERFVGAVKGVISGCRAIRKSYGLPSSAKFDLYLYVDQQQQGYLKEIQPILFKMAGLNTYHYLDKDNAPEGCTAIVVEGMNAYVDLRGHLDIEAELGKIDNKLAKLEKEIGGLRGRLNNKKFVDNAPEAVVAKARGDFEELERQIDTLRQTREDLQKLGQA</sequence>
<evidence type="ECO:0000313" key="16">
    <source>
        <dbReference type="EMBL" id="MBO1323189.1"/>
    </source>
</evidence>
<dbReference type="NCBIfam" id="NF004349">
    <property type="entry name" value="PRK05729.1"/>
    <property type="match status" value="1"/>
</dbReference>
<keyword evidence="17" id="KW-1185">Reference proteome</keyword>
<keyword evidence="7 12" id="KW-0648">Protein biosynthesis</keyword>
<keyword evidence="6 12" id="KW-0067">ATP-binding</keyword>
<feature type="domain" description="Valyl-tRNA synthetase tRNA-binding arm" evidence="15">
    <location>
        <begin position="813"/>
        <end position="877"/>
    </location>
</feature>
<evidence type="ECO:0000313" key="17">
    <source>
        <dbReference type="Proteomes" id="UP000664417"/>
    </source>
</evidence>
<comment type="caution">
    <text evidence="16">The sequence shown here is derived from an EMBL/GenBank/DDBJ whole genome shotgun (WGS) entry which is preliminary data.</text>
</comment>
<dbReference type="Gene3D" id="3.40.50.620">
    <property type="entry name" value="HUPs"/>
    <property type="match status" value="2"/>
</dbReference>
<dbReference type="NCBIfam" id="TIGR00422">
    <property type="entry name" value="valS"/>
    <property type="match status" value="1"/>
</dbReference>
<dbReference type="CDD" id="cd00817">
    <property type="entry name" value="ValRS_core"/>
    <property type="match status" value="1"/>
</dbReference>
<evidence type="ECO:0000256" key="4">
    <source>
        <dbReference type="ARBA" id="ARBA00022598"/>
    </source>
</evidence>
<keyword evidence="8 12" id="KW-0175">Coiled coil</keyword>
<dbReference type="InterPro" id="IPR009008">
    <property type="entry name" value="Val/Leu/Ile-tRNA-synth_edit"/>
</dbReference>
<comment type="similarity">
    <text evidence="11 12">Belongs to the class-I aminoacyl-tRNA synthetase family. ValS type 1 subfamily.</text>
</comment>
<dbReference type="SUPFAM" id="SSF46589">
    <property type="entry name" value="tRNA-binding arm"/>
    <property type="match status" value="1"/>
</dbReference>
<gene>
    <name evidence="12" type="primary">valS</name>
    <name evidence="16" type="ORF">J3U88_32290</name>
</gene>
<feature type="short sequence motif" description="'KMSKS' region" evidence="12">
    <location>
        <begin position="523"/>
        <end position="527"/>
    </location>
</feature>
<keyword evidence="9 12" id="KW-0030">Aminoacyl-tRNA synthetase</keyword>
<dbReference type="Pfam" id="PF10458">
    <property type="entry name" value="Val_tRNA-synt_C"/>
    <property type="match status" value="1"/>
</dbReference>
<dbReference type="Proteomes" id="UP000664417">
    <property type="component" value="Unassembled WGS sequence"/>
</dbReference>
<comment type="subcellular location">
    <subcellularLocation>
        <location evidence="1 12">Cytoplasm</location>
    </subcellularLocation>
</comment>
<dbReference type="Pfam" id="PF00133">
    <property type="entry name" value="tRNA-synt_1"/>
    <property type="match status" value="1"/>
</dbReference>
<evidence type="ECO:0000256" key="3">
    <source>
        <dbReference type="ARBA" id="ARBA00022490"/>
    </source>
</evidence>
<dbReference type="Gene3D" id="1.10.287.380">
    <property type="entry name" value="Valyl-tRNA synthetase, C-terminal domain"/>
    <property type="match status" value="1"/>
</dbReference>
<dbReference type="FunFam" id="1.10.287.380:FF:000001">
    <property type="entry name" value="Valine--tRNA ligase"/>
    <property type="match status" value="1"/>
</dbReference>
<feature type="coiled-coil region" evidence="12">
    <location>
        <begin position="811"/>
        <end position="883"/>
    </location>
</feature>
<dbReference type="InterPro" id="IPR009080">
    <property type="entry name" value="tRNAsynth_Ia_anticodon-bd"/>
</dbReference>
<dbReference type="Pfam" id="PF08264">
    <property type="entry name" value="Anticodon_1"/>
    <property type="match status" value="1"/>
</dbReference>
<evidence type="ECO:0000259" key="14">
    <source>
        <dbReference type="Pfam" id="PF08264"/>
    </source>
</evidence>
<feature type="binding site" evidence="12">
    <location>
        <position position="526"/>
    </location>
    <ligand>
        <name>ATP</name>
        <dbReference type="ChEBI" id="CHEBI:30616"/>
    </ligand>
</feature>
<evidence type="ECO:0000259" key="13">
    <source>
        <dbReference type="Pfam" id="PF00133"/>
    </source>
</evidence>
<dbReference type="InterPro" id="IPR033705">
    <property type="entry name" value="Anticodon_Ia_Val"/>
</dbReference>
<dbReference type="Gene3D" id="1.10.730.10">
    <property type="entry name" value="Isoleucyl-tRNA Synthetase, Domain 1"/>
    <property type="match status" value="1"/>
</dbReference>
<dbReference type="GO" id="GO:0002161">
    <property type="term" value="F:aminoacyl-tRNA deacylase activity"/>
    <property type="evidence" value="ECO:0007669"/>
    <property type="project" value="InterPro"/>
</dbReference>
<evidence type="ECO:0000256" key="8">
    <source>
        <dbReference type="ARBA" id="ARBA00023054"/>
    </source>
</evidence>
<comment type="domain">
    <text evidence="12">The C-terminal coiled-coil domain is crucial for aminoacylation activity.</text>
</comment>
<reference evidence="16" key="1">
    <citation type="submission" date="2021-03" db="EMBL/GenBank/DDBJ databases">
        <authorList>
            <person name="Wang G."/>
        </authorList>
    </citation>
    <scope>NUCLEOTIDE SEQUENCE</scope>
    <source>
        <strain evidence="16">KCTC 12899</strain>
    </source>
</reference>
<dbReference type="RefSeq" id="WP_207863190.1">
    <property type="nucleotide sequence ID" value="NZ_JAFREP010000052.1"/>
</dbReference>
<dbReference type="InterPro" id="IPR010978">
    <property type="entry name" value="tRNA-bd_arm"/>
</dbReference>
<dbReference type="EC" id="6.1.1.9" evidence="12"/>
<dbReference type="HAMAP" id="MF_02004">
    <property type="entry name" value="Val_tRNA_synth_type1"/>
    <property type="match status" value="1"/>
</dbReference>
<dbReference type="EMBL" id="JAFREP010000052">
    <property type="protein sequence ID" value="MBO1323189.1"/>
    <property type="molecule type" value="Genomic_DNA"/>
</dbReference>
<dbReference type="SUPFAM" id="SSF50677">
    <property type="entry name" value="ValRS/IleRS/LeuRS editing domain"/>
    <property type="match status" value="1"/>
</dbReference>
<evidence type="ECO:0000256" key="7">
    <source>
        <dbReference type="ARBA" id="ARBA00022917"/>
    </source>
</evidence>
<dbReference type="InterPro" id="IPR014729">
    <property type="entry name" value="Rossmann-like_a/b/a_fold"/>
</dbReference>
<keyword evidence="5 12" id="KW-0547">Nucleotide-binding</keyword>
<dbReference type="GO" id="GO:0004832">
    <property type="term" value="F:valine-tRNA ligase activity"/>
    <property type="evidence" value="ECO:0007669"/>
    <property type="project" value="UniProtKB-UniRule"/>
</dbReference>
<dbReference type="FunFam" id="3.40.50.620:FF:000098">
    <property type="entry name" value="Valine--tRNA ligase"/>
    <property type="match status" value="1"/>
</dbReference>
<dbReference type="PRINTS" id="PR00986">
    <property type="entry name" value="TRNASYNTHVAL"/>
</dbReference>
<evidence type="ECO:0000256" key="12">
    <source>
        <dbReference type="HAMAP-Rule" id="MF_02004"/>
    </source>
</evidence>
<dbReference type="InterPro" id="IPR001412">
    <property type="entry name" value="aa-tRNA-synth_I_CS"/>
</dbReference>
<evidence type="ECO:0000256" key="9">
    <source>
        <dbReference type="ARBA" id="ARBA00023146"/>
    </source>
</evidence>
<accession>A0A8J7U7N4</accession>
<dbReference type="CDD" id="cd07962">
    <property type="entry name" value="Anticodon_Ia_Val"/>
    <property type="match status" value="1"/>
</dbReference>
<feature type="domain" description="Methionyl/Valyl/Leucyl/Isoleucyl-tRNA synthetase anticodon-binding" evidence="14">
    <location>
        <begin position="607"/>
        <end position="752"/>
    </location>
</feature>
<evidence type="ECO:0000256" key="11">
    <source>
        <dbReference type="ARBA" id="ARBA00060830"/>
    </source>
</evidence>
<evidence type="ECO:0000256" key="5">
    <source>
        <dbReference type="ARBA" id="ARBA00022741"/>
    </source>
</evidence>
<evidence type="ECO:0000259" key="15">
    <source>
        <dbReference type="Pfam" id="PF10458"/>
    </source>
</evidence>
<dbReference type="PROSITE" id="PS00178">
    <property type="entry name" value="AA_TRNA_LIGASE_I"/>
    <property type="match status" value="1"/>
</dbReference>
<protein>
    <recommendedName>
        <fullName evidence="12">Valine--tRNA ligase</fullName>
        <ecNumber evidence="12">6.1.1.9</ecNumber>
    </recommendedName>
    <alternativeName>
        <fullName evidence="12">Valyl-tRNA synthetase</fullName>
        <shortName evidence="12">ValRS</shortName>
    </alternativeName>
</protein>
<comment type="subunit">
    <text evidence="2 12">Monomer.</text>
</comment>
<comment type="function">
    <text evidence="12">Catalyzes the attachment of valine to tRNA(Val). As ValRS can inadvertently accommodate and process structurally similar amino acids such as threonine, to avoid such errors, it has a 'posttransfer' editing activity that hydrolyzes mischarged Thr-tRNA(Val) in a tRNA-dependent manner.</text>
</comment>